<keyword evidence="3" id="KW-1185">Reference proteome</keyword>
<feature type="region of interest" description="Disordered" evidence="1">
    <location>
        <begin position="130"/>
        <end position="150"/>
    </location>
</feature>
<feature type="compositionally biased region" description="Low complexity" evidence="1">
    <location>
        <begin position="138"/>
        <end position="150"/>
    </location>
</feature>
<dbReference type="Proteomes" id="UP000523007">
    <property type="component" value="Unassembled WGS sequence"/>
</dbReference>
<evidence type="ECO:0000313" key="2">
    <source>
        <dbReference type="EMBL" id="MBB4934516.1"/>
    </source>
</evidence>
<feature type="compositionally biased region" description="Basic and acidic residues" evidence="1">
    <location>
        <begin position="35"/>
        <end position="54"/>
    </location>
</feature>
<sequence>MSIRPGLGELSHRFWSAACIAPEQIAPGHSGKGPHQKERRVPSINECREDEPPRPRPPARLTHARFRPDRHRGTCPVSPVGTTHSRRGGARGFPVRGGVGNVRPAGPAPLPRRLPISPEASPFHRHAARPLSIHSHSGRPAAAPRPGGDRPLLGYHPVRATGASEVGEVGEVTRITANPWPVLNVTYVTPAVRGPHGAARCPATPRPAGARPELGRAVYPGTGFSRRRTRFALPFIRYSHCSSAMRDAKGEGA</sequence>
<feature type="region of interest" description="Disordered" evidence="1">
    <location>
        <begin position="25"/>
        <end position="110"/>
    </location>
</feature>
<proteinExistence type="predicted"/>
<evidence type="ECO:0000256" key="1">
    <source>
        <dbReference type="SAM" id="MobiDB-lite"/>
    </source>
</evidence>
<accession>A0A7W7W583</accession>
<comment type="caution">
    <text evidence="2">The sequence shown here is derived from an EMBL/GenBank/DDBJ whole genome shotgun (WGS) entry which is preliminary data.</text>
</comment>
<dbReference type="EMBL" id="JACHJT010000001">
    <property type="protein sequence ID" value="MBB4934516.1"/>
    <property type="molecule type" value="Genomic_DNA"/>
</dbReference>
<organism evidence="2 3">
    <name type="scientific">Lipingzhangella halophila</name>
    <dbReference type="NCBI Taxonomy" id="1783352"/>
    <lineage>
        <taxon>Bacteria</taxon>
        <taxon>Bacillati</taxon>
        <taxon>Actinomycetota</taxon>
        <taxon>Actinomycetes</taxon>
        <taxon>Streptosporangiales</taxon>
        <taxon>Nocardiopsidaceae</taxon>
        <taxon>Lipingzhangella</taxon>
    </lineage>
</organism>
<reference evidence="2 3" key="1">
    <citation type="submission" date="2020-08" db="EMBL/GenBank/DDBJ databases">
        <title>Sequencing the genomes of 1000 actinobacteria strains.</title>
        <authorList>
            <person name="Klenk H.-P."/>
        </authorList>
    </citation>
    <scope>NUCLEOTIDE SEQUENCE [LARGE SCALE GENOMIC DNA]</scope>
    <source>
        <strain evidence="2 3">DSM 102030</strain>
    </source>
</reference>
<protein>
    <submittedName>
        <fullName evidence="2">Uncharacterized protein</fullName>
    </submittedName>
</protein>
<evidence type="ECO:0000313" key="3">
    <source>
        <dbReference type="Proteomes" id="UP000523007"/>
    </source>
</evidence>
<gene>
    <name evidence="2" type="ORF">F4561_005336</name>
</gene>
<name>A0A7W7W583_9ACTN</name>
<dbReference type="AlphaFoldDB" id="A0A7W7W583"/>